<dbReference type="AlphaFoldDB" id="A0A363UQU8"/>
<gene>
    <name evidence="2" type="ORF">DEH80_01490</name>
</gene>
<dbReference type="PANTHER" id="PTHR40446">
    <property type="entry name" value="N-ACETYLGLUCOSAMINE-1-PHOSPHODIESTER ALPHA-N-ACETYLGLUCOSAMINIDASE"/>
    <property type="match status" value="1"/>
</dbReference>
<reference evidence="2 3" key="1">
    <citation type="submission" date="2018-05" db="EMBL/GenBank/DDBJ databases">
        <title>Abyssibacter profundi OUC007T gen. nov., sp. nov, a marine bacterium isolated from seawater of the Mariana Trench.</title>
        <authorList>
            <person name="Zhou S."/>
        </authorList>
    </citation>
    <scope>NUCLEOTIDE SEQUENCE [LARGE SCALE GENOMIC DNA]</scope>
    <source>
        <strain evidence="2 3">OUC007</strain>
    </source>
</reference>
<evidence type="ECO:0000259" key="1">
    <source>
        <dbReference type="Pfam" id="PF09992"/>
    </source>
</evidence>
<proteinExistence type="predicted"/>
<dbReference type="PANTHER" id="PTHR40446:SF2">
    <property type="entry name" value="N-ACETYLGLUCOSAMINE-1-PHOSPHODIESTER ALPHA-N-ACETYLGLUCOSAMINIDASE"/>
    <property type="match status" value="1"/>
</dbReference>
<evidence type="ECO:0000313" key="2">
    <source>
        <dbReference type="EMBL" id="PWN57838.1"/>
    </source>
</evidence>
<organism evidence="2 3">
    <name type="scientific">Abyssibacter profundi</name>
    <dbReference type="NCBI Taxonomy" id="2182787"/>
    <lineage>
        <taxon>Bacteria</taxon>
        <taxon>Pseudomonadati</taxon>
        <taxon>Pseudomonadota</taxon>
        <taxon>Gammaproteobacteria</taxon>
        <taxon>Chromatiales</taxon>
        <taxon>Oceanococcaceae</taxon>
        <taxon>Abyssibacter</taxon>
    </lineage>
</organism>
<sequence>MTRHPQVTRLSPRAVSLRVGNCVGCSIMVCHGWLNRAWSGRGRGNGLGPRLMTQLVRTSVPCLEAGFRPPARSKPGSAVVGMARLMVAVAAVLLVTGCTDEDAPPRVTETPAPTGWASELNDDPLPVGWMLSEVREDCLLAPGVRLHRIIRGSPSVEPLPLPCEQIRQSVQFGGGSLASVFVSGPYVFHVLELDPAVFKGRLEPALAQGQIAGKATTSQMANSRGALAAMNAGFFVVGPGGTGDAAAQMGDDGMAGDPAGVTALSGQLISEAVGSREALLFDTTGHQLRFPRTSTTLALQAGSARALVDGLNRVPGAIRNCGGVGGDSPTEAARHDVTCTDADELVVYTPHWGQVTAPVDGLEAVLGQDGQLLSTRTPGGAIPAQGRVVVATGARVAELEAMLATAQPLQLDVELKLEGESAELSSGEHLLNGGPGLLRDGAVALTDAQGGFRHPDNPFFGLTWVDGPNPRTLVGRTASGRWLLVVCDGRQPDWSVGLPLRDAARVMQHLGATDAMNLDGGGSSTLVVRGQVVNRPSDGAERPVSDALLIVAE</sequence>
<keyword evidence="3" id="KW-1185">Reference proteome</keyword>
<name>A0A363UQU8_9GAMM</name>
<feature type="domain" description="Phosphodiester glycosidase" evidence="1">
    <location>
        <begin position="375"/>
        <end position="550"/>
    </location>
</feature>
<dbReference type="InterPro" id="IPR018711">
    <property type="entry name" value="NAGPA"/>
</dbReference>
<dbReference type="EMBL" id="QEQK01000001">
    <property type="protein sequence ID" value="PWN57838.1"/>
    <property type="molecule type" value="Genomic_DNA"/>
</dbReference>
<protein>
    <recommendedName>
        <fullName evidence="1">Phosphodiester glycosidase domain-containing protein</fullName>
    </recommendedName>
</protein>
<dbReference type="Proteomes" id="UP000251800">
    <property type="component" value="Unassembled WGS sequence"/>
</dbReference>
<dbReference type="OrthoDB" id="9809781at2"/>
<dbReference type="Pfam" id="PF09992">
    <property type="entry name" value="NAGPA"/>
    <property type="match status" value="1"/>
</dbReference>
<evidence type="ECO:0000313" key="3">
    <source>
        <dbReference type="Proteomes" id="UP000251800"/>
    </source>
</evidence>
<comment type="caution">
    <text evidence="2">The sequence shown here is derived from an EMBL/GenBank/DDBJ whole genome shotgun (WGS) entry which is preliminary data.</text>
</comment>
<accession>A0A363UQU8</accession>